<dbReference type="AlphaFoldDB" id="A0A5C6MEV8"/>
<evidence type="ECO:0000313" key="1">
    <source>
        <dbReference type="EMBL" id="TWW53249.1"/>
    </source>
</evidence>
<keyword evidence="2" id="KW-1185">Reference proteome</keyword>
<organism evidence="1 2">
    <name type="scientific">Takifugu flavidus</name>
    <name type="common">sansaifugu</name>
    <dbReference type="NCBI Taxonomy" id="433684"/>
    <lineage>
        <taxon>Eukaryota</taxon>
        <taxon>Metazoa</taxon>
        <taxon>Chordata</taxon>
        <taxon>Craniata</taxon>
        <taxon>Vertebrata</taxon>
        <taxon>Euteleostomi</taxon>
        <taxon>Actinopterygii</taxon>
        <taxon>Neopterygii</taxon>
        <taxon>Teleostei</taxon>
        <taxon>Neoteleostei</taxon>
        <taxon>Acanthomorphata</taxon>
        <taxon>Eupercaria</taxon>
        <taxon>Tetraodontiformes</taxon>
        <taxon>Tetradontoidea</taxon>
        <taxon>Tetraodontidae</taxon>
        <taxon>Takifugu</taxon>
    </lineage>
</organism>
<keyword evidence="1" id="KW-0808">Transferase</keyword>
<reference evidence="1 2" key="1">
    <citation type="submission" date="2019-04" db="EMBL/GenBank/DDBJ databases">
        <title>Chromosome genome assembly for Takifugu flavidus.</title>
        <authorList>
            <person name="Xiao S."/>
        </authorList>
    </citation>
    <scope>NUCLEOTIDE SEQUENCE [LARGE SCALE GENOMIC DNA]</scope>
    <source>
        <strain evidence="1">HTHZ2018</strain>
        <tissue evidence="1">Muscle</tissue>
    </source>
</reference>
<evidence type="ECO:0000313" key="2">
    <source>
        <dbReference type="Proteomes" id="UP000324091"/>
    </source>
</evidence>
<sequence length="68" mass="7514">MDGVPLQLLVRSVVRATWEKDAGFLEFYSDVSDSSIPTISLGVPNTERECFMKGGISGGHIDQEQDRK</sequence>
<name>A0A5C6MEV8_9TELE</name>
<dbReference type="Proteomes" id="UP000324091">
    <property type="component" value="Unassembled WGS sequence"/>
</dbReference>
<dbReference type="GO" id="GO:0016740">
    <property type="term" value="F:transferase activity"/>
    <property type="evidence" value="ECO:0007669"/>
    <property type="project" value="UniProtKB-KW"/>
</dbReference>
<gene>
    <name evidence="1" type="ORF">D4764_0260830</name>
</gene>
<comment type="caution">
    <text evidence="1">The sequence shown here is derived from an EMBL/GenBank/DDBJ whole genome shotgun (WGS) entry which is preliminary data.</text>
</comment>
<dbReference type="EMBL" id="RHFK02000760">
    <property type="protein sequence ID" value="TWW53249.1"/>
    <property type="molecule type" value="Genomic_DNA"/>
</dbReference>
<accession>A0A5C6MEV8</accession>
<protein>
    <submittedName>
        <fullName evidence="1">Beta-1,3-glucosyltransferase</fullName>
    </submittedName>
</protein>
<proteinExistence type="predicted"/>